<comment type="pathway">
    <text evidence="1">Cofactor biosynthesis; adenosylcobalamin biosynthesis.</text>
</comment>
<evidence type="ECO:0000256" key="3">
    <source>
        <dbReference type="ARBA" id="ARBA00023002"/>
    </source>
</evidence>
<name>A0A6B2JHL9_9RHOB</name>
<reference evidence="4 5" key="1">
    <citation type="submission" date="2020-02" db="EMBL/GenBank/DDBJ databases">
        <title>Pseudoroseicyclus tamarix, sp. nov., isolated from offshore sediment of a Tamarix chinensis forest.</title>
        <authorList>
            <person name="Gai Y."/>
        </authorList>
    </citation>
    <scope>NUCLEOTIDE SEQUENCE [LARGE SCALE GENOMIC DNA]</scope>
    <source>
        <strain evidence="4 5">CLL3-39</strain>
    </source>
</reference>
<evidence type="ECO:0000256" key="2">
    <source>
        <dbReference type="ARBA" id="ARBA00022573"/>
    </source>
</evidence>
<protein>
    <submittedName>
        <fullName evidence="4">Cobalt-precorrin-6A reductase</fullName>
    </submittedName>
</protein>
<sequence length="248" mass="25562">MILLLAGTAEARVLAGLLQAEGLPALASFAGATAAPGGLGLPTRTGGFGGEAGFLATLREAGITAVIDATHPFAARIGPRTRRLCAGAGVPYLRLLRPGWSPGPGDDWRVIDSPEEAMDHIPPGATIWLSVGPRALPSFAALAPHRLLVRRIDPTPEPFPFPNGRWIIGRPSPDPSAEAALMQAHGVTHLVTKDSGGAGGAGKLAAARALSLPVILLRRPPAGPHVRAPAEALAWALREARPQGSDEP</sequence>
<evidence type="ECO:0000313" key="5">
    <source>
        <dbReference type="Proteomes" id="UP000474757"/>
    </source>
</evidence>
<keyword evidence="3" id="KW-0560">Oxidoreductase</keyword>
<organism evidence="4 5">
    <name type="scientific">Pseudoroseicyclus tamaricis</name>
    <dbReference type="NCBI Taxonomy" id="2705421"/>
    <lineage>
        <taxon>Bacteria</taxon>
        <taxon>Pseudomonadati</taxon>
        <taxon>Pseudomonadota</taxon>
        <taxon>Alphaproteobacteria</taxon>
        <taxon>Rhodobacterales</taxon>
        <taxon>Paracoccaceae</taxon>
        <taxon>Pseudoroseicyclus</taxon>
    </lineage>
</organism>
<dbReference type="Pfam" id="PF02571">
    <property type="entry name" value="CbiJ"/>
    <property type="match status" value="1"/>
</dbReference>
<dbReference type="PANTHER" id="PTHR36925:SF1">
    <property type="entry name" value="COBALT-PRECORRIN-6A REDUCTASE"/>
    <property type="match status" value="1"/>
</dbReference>
<gene>
    <name evidence="4" type="ORF">GZA08_07435</name>
</gene>
<dbReference type="EMBL" id="JAAGAB010000002">
    <property type="protein sequence ID" value="NDV00801.1"/>
    <property type="molecule type" value="Genomic_DNA"/>
</dbReference>
<dbReference type="GO" id="GO:0016994">
    <property type="term" value="F:precorrin-6A reductase activity"/>
    <property type="evidence" value="ECO:0007669"/>
    <property type="project" value="InterPro"/>
</dbReference>
<dbReference type="UniPathway" id="UPA00148"/>
<evidence type="ECO:0000313" key="4">
    <source>
        <dbReference type="EMBL" id="NDV00801.1"/>
    </source>
</evidence>
<keyword evidence="5" id="KW-1185">Reference proteome</keyword>
<keyword evidence="2" id="KW-0169">Cobalamin biosynthesis</keyword>
<dbReference type="Proteomes" id="UP000474757">
    <property type="component" value="Unassembled WGS sequence"/>
</dbReference>
<dbReference type="PROSITE" id="PS51014">
    <property type="entry name" value="COBK_CBIJ"/>
    <property type="match status" value="1"/>
</dbReference>
<accession>A0A6B2JHL9</accession>
<evidence type="ECO:0000256" key="1">
    <source>
        <dbReference type="ARBA" id="ARBA00004953"/>
    </source>
</evidence>
<comment type="caution">
    <text evidence="4">The sequence shown here is derived from an EMBL/GenBank/DDBJ whole genome shotgun (WGS) entry which is preliminary data.</text>
</comment>
<dbReference type="RefSeq" id="WP_163891636.1">
    <property type="nucleotide sequence ID" value="NZ_JAAFYS010000002.1"/>
</dbReference>
<dbReference type="PANTHER" id="PTHR36925">
    <property type="entry name" value="COBALT-PRECORRIN-6A REDUCTASE"/>
    <property type="match status" value="1"/>
</dbReference>
<dbReference type="AlphaFoldDB" id="A0A6B2JHL9"/>
<dbReference type="GO" id="GO:0009236">
    <property type="term" value="P:cobalamin biosynthetic process"/>
    <property type="evidence" value="ECO:0007669"/>
    <property type="project" value="UniProtKB-UniPathway"/>
</dbReference>
<proteinExistence type="predicted"/>
<dbReference type="InterPro" id="IPR003723">
    <property type="entry name" value="Precorrin-6x_reduct"/>
</dbReference>